<evidence type="ECO:0000313" key="1">
    <source>
        <dbReference type="EMBL" id="MBY4797851.1"/>
    </source>
</evidence>
<dbReference type="RefSeq" id="WP_222199558.1">
    <property type="nucleotide sequence ID" value="NZ_JAIMFO010000006.1"/>
</dbReference>
<reference evidence="1 2" key="1">
    <citation type="submission" date="2021-08" db="EMBL/GenBank/DDBJ databases">
        <title>Collinsella faecalis sp. nov. isolated from swine faeces.</title>
        <authorList>
            <person name="Oh B.S."/>
            <person name="Lee J.H."/>
        </authorList>
    </citation>
    <scope>NUCLEOTIDE SEQUENCE [LARGE SCALE GENOMIC DNA]</scope>
    <source>
        <strain evidence="1 2">AGMB00827</strain>
    </source>
</reference>
<sequence>MHVSDFQGVRLYRLAPEGKQHTRDGRQRRPKRLGKIHFPVFSPDGKRLVGFMVSRPDVVGMIKQADLFVALDRVRVHDDLLVIPADREAMGTPAAKRLGVSLDSCLIWTGMDVRSVSGESLGYCKDADCHPKTGEVRSFVATAGSASSALVGDIEIPVSHLKGYRDGAMIVSDAALELEFSGGAAARAAEVTAQVSAGVKKGARVLDEQGSRALDQGSRALGKQLGRTKGMFGAFMSEYKKASRSDETS</sequence>
<protein>
    <submittedName>
        <fullName evidence="1">PRC-barrel domain containing protein</fullName>
    </submittedName>
</protein>
<dbReference type="EMBL" id="JAIMFO010000006">
    <property type="protein sequence ID" value="MBY4797851.1"/>
    <property type="molecule type" value="Genomic_DNA"/>
</dbReference>
<organism evidence="1 2">
    <name type="scientific">Collinsella ureilytica</name>
    <dbReference type="NCBI Taxonomy" id="2869515"/>
    <lineage>
        <taxon>Bacteria</taxon>
        <taxon>Bacillati</taxon>
        <taxon>Actinomycetota</taxon>
        <taxon>Coriobacteriia</taxon>
        <taxon>Coriobacteriales</taxon>
        <taxon>Coriobacteriaceae</taxon>
        <taxon>Collinsella</taxon>
    </lineage>
</organism>
<proteinExistence type="predicted"/>
<comment type="caution">
    <text evidence="1">The sequence shown here is derived from an EMBL/GenBank/DDBJ whole genome shotgun (WGS) entry which is preliminary data.</text>
</comment>
<dbReference type="Proteomes" id="UP000700908">
    <property type="component" value="Unassembled WGS sequence"/>
</dbReference>
<name>A0ABS7MKF2_9ACTN</name>
<evidence type="ECO:0000313" key="2">
    <source>
        <dbReference type="Proteomes" id="UP000700908"/>
    </source>
</evidence>
<gene>
    <name evidence="1" type="ORF">K6V98_05735</name>
</gene>
<keyword evidence="2" id="KW-1185">Reference proteome</keyword>
<accession>A0ABS7MKF2</accession>